<comment type="similarity">
    <text evidence="2">Belongs to the FAD-dependent glycerol-3-phosphate dehydrogenase family.</text>
</comment>
<protein>
    <submittedName>
        <fullName evidence="8">Glycerol-3-phosphate dehydrogenase</fullName>
    </submittedName>
</protein>
<gene>
    <name evidence="8" type="ORF">GCM10025881_01620</name>
</gene>
<dbReference type="RefSeq" id="WP_284252094.1">
    <property type="nucleotide sequence ID" value="NZ_BAAAQO010000005.1"/>
</dbReference>
<dbReference type="Gene3D" id="1.10.8.870">
    <property type="entry name" value="Alpha-glycerophosphate oxidase, cap domain"/>
    <property type="match status" value="1"/>
</dbReference>
<name>A0ABQ6JYK9_9MICO</name>
<dbReference type="InterPro" id="IPR000447">
    <property type="entry name" value="G3P_DH_FAD-dep"/>
</dbReference>
<keyword evidence="5" id="KW-0560">Oxidoreductase</keyword>
<dbReference type="PANTHER" id="PTHR11985">
    <property type="entry name" value="GLYCEROL-3-PHOSPHATE DEHYDROGENASE"/>
    <property type="match status" value="1"/>
</dbReference>
<keyword evidence="9" id="KW-1185">Reference proteome</keyword>
<dbReference type="InterPro" id="IPR036188">
    <property type="entry name" value="FAD/NAD-bd_sf"/>
</dbReference>
<dbReference type="SUPFAM" id="SSF54373">
    <property type="entry name" value="FAD-linked reductases, C-terminal domain"/>
    <property type="match status" value="1"/>
</dbReference>
<evidence type="ECO:0000256" key="5">
    <source>
        <dbReference type="ARBA" id="ARBA00023002"/>
    </source>
</evidence>
<comment type="caution">
    <text evidence="8">The sequence shown here is derived from an EMBL/GenBank/DDBJ whole genome shotgun (WGS) entry which is preliminary data.</text>
</comment>
<comment type="cofactor">
    <cofactor evidence="1">
        <name>FAD</name>
        <dbReference type="ChEBI" id="CHEBI:57692"/>
    </cofactor>
</comment>
<evidence type="ECO:0000259" key="6">
    <source>
        <dbReference type="Pfam" id="PF01266"/>
    </source>
</evidence>
<dbReference type="InterPro" id="IPR031656">
    <property type="entry name" value="DAO_C"/>
</dbReference>
<dbReference type="PRINTS" id="PR01001">
    <property type="entry name" value="FADG3PDH"/>
</dbReference>
<dbReference type="InterPro" id="IPR038299">
    <property type="entry name" value="DAO_C_sf"/>
</dbReference>
<evidence type="ECO:0000259" key="7">
    <source>
        <dbReference type="Pfam" id="PF16901"/>
    </source>
</evidence>
<dbReference type="InterPro" id="IPR006076">
    <property type="entry name" value="FAD-dep_OxRdtase"/>
</dbReference>
<evidence type="ECO:0000256" key="1">
    <source>
        <dbReference type="ARBA" id="ARBA00001974"/>
    </source>
</evidence>
<dbReference type="Gene3D" id="3.50.50.60">
    <property type="entry name" value="FAD/NAD(P)-binding domain"/>
    <property type="match status" value="1"/>
</dbReference>
<evidence type="ECO:0000313" key="8">
    <source>
        <dbReference type="EMBL" id="GMA93338.1"/>
    </source>
</evidence>
<keyword evidence="3" id="KW-0285">Flavoprotein</keyword>
<evidence type="ECO:0000256" key="4">
    <source>
        <dbReference type="ARBA" id="ARBA00022827"/>
    </source>
</evidence>
<dbReference type="Gene3D" id="3.30.9.10">
    <property type="entry name" value="D-Amino Acid Oxidase, subunit A, domain 2"/>
    <property type="match status" value="1"/>
</dbReference>
<dbReference type="Proteomes" id="UP001157034">
    <property type="component" value="Unassembled WGS sequence"/>
</dbReference>
<dbReference type="SUPFAM" id="SSF51905">
    <property type="entry name" value="FAD/NAD(P)-binding domain"/>
    <property type="match status" value="1"/>
</dbReference>
<reference evidence="9" key="1">
    <citation type="journal article" date="2019" name="Int. J. Syst. Evol. Microbiol.">
        <title>The Global Catalogue of Microorganisms (GCM) 10K type strain sequencing project: providing services to taxonomists for standard genome sequencing and annotation.</title>
        <authorList>
            <consortium name="The Broad Institute Genomics Platform"/>
            <consortium name="The Broad Institute Genome Sequencing Center for Infectious Disease"/>
            <person name="Wu L."/>
            <person name="Ma J."/>
        </authorList>
    </citation>
    <scope>NUCLEOTIDE SEQUENCE [LARGE SCALE GENOMIC DNA]</scope>
    <source>
        <strain evidence="9">NBRC 108894</strain>
    </source>
</reference>
<evidence type="ECO:0000313" key="9">
    <source>
        <dbReference type="Proteomes" id="UP001157034"/>
    </source>
</evidence>
<evidence type="ECO:0000256" key="3">
    <source>
        <dbReference type="ARBA" id="ARBA00022630"/>
    </source>
</evidence>
<dbReference type="PANTHER" id="PTHR11985:SF15">
    <property type="entry name" value="GLYCEROL-3-PHOSPHATE DEHYDROGENASE, MITOCHONDRIAL"/>
    <property type="match status" value="1"/>
</dbReference>
<feature type="domain" description="FAD dependent oxidoreductase" evidence="6">
    <location>
        <begin position="24"/>
        <end position="373"/>
    </location>
</feature>
<sequence length="573" mass="62178">MPRTTSTPVPRPQVDALTSRPTADVVVIGGGINGIATFRDLALQGVDVVLVERGDWASGASSASSHMIHGGVRYLENGEFRLVREAVQERNRLLRNARHYVHPLPTTIPIFSTFSGLLAAPLRFLTHRQRSTRERGALLIKLGLTIYDGFSRDGGTQPRHRFLGRRKALAEMPELNPDLKYTATYFDASMHDPERLALDVLLDGIAAGGRAANYVEAIGASADGAGIRVRDLADGAEFDLAARVVVNASGPWTDLTNDALGRPTRYMGGTKGSHIVLNHAELLAATHGRELFFENDDGRIVLIYPLKGRVMVGTTDIDADPREPAVCTEEEVDYFFGLVHHVLPGIRLDRSQIVYKFAGIRPLPHHDDEAPGFVSRDYRIEPTELGGGRLLLSLVGGKWTTFRALGAHMADLVLDRLGMPRRTGTENLAIGGGAGFPAADGARDTWIAEHAGRVDARRAGRLLARYGTRAVDVMAALGDDDVMLAHLEGYSRDEVRHVARTEHVVHLGDLVYRRTSAAFAGVVTADLLDELAEIAGDALGWSRQRRAREVAEATADLAARHDVTLAGAPARAD</sequence>
<evidence type="ECO:0000256" key="2">
    <source>
        <dbReference type="ARBA" id="ARBA00007330"/>
    </source>
</evidence>
<proteinExistence type="inferred from homology"/>
<feature type="domain" description="Alpha-glycerophosphate oxidase C-terminal" evidence="7">
    <location>
        <begin position="425"/>
        <end position="546"/>
    </location>
</feature>
<keyword evidence="4" id="KW-0274">FAD</keyword>
<dbReference type="EMBL" id="BSVB01000001">
    <property type="protein sequence ID" value="GMA93338.1"/>
    <property type="molecule type" value="Genomic_DNA"/>
</dbReference>
<dbReference type="Pfam" id="PF16901">
    <property type="entry name" value="DAO_C"/>
    <property type="match status" value="1"/>
</dbReference>
<organism evidence="8 9">
    <name type="scientific">Pseudolysinimonas kribbensis</name>
    <dbReference type="NCBI Taxonomy" id="433641"/>
    <lineage>
        <taxon>Bacteria</taxon>
        <taxon>Bacillati</taxon>
        <taxon>Actinomycetota</taxon>
        <taxon>Actinomycetes</taxon>
        <taxon>Micrococcales</taxon>
        <taxon>Microbacteriaceae</taxon>
        <taxon>Pseudolysinimonas</taxon>
    </lineage>
</organism>
<dbReference type="Pfam" id="PF01266">
    <property type="entry name" value="DAO"/>
    <property type="match status" value="1"/>
</dbReference>
<accession>A0ABQ6JYK9</accession>